<dbReference type="PIRSF" id="PIRSF019083">
    <property type="entry name" value="UCP019083_VanZ"/>
    <property type="match status" value="1"/>
</dbReference>
<keyword evidence="1" id="KW-0812">Transmembrane</keyword>
<keyword evidence="1" id="KW-0472">Membrane</keyword>
<evidence type="ECO:0000313" key="3">
    <source>
        <dbReference type="EMBL" id="KJY48716.1"/>
    </source>
</evidence>
<feature type="transmembrane region" description="Helical" evidence="1">
    <location>
        <begin position="141"/>
        <end position="160"/>
    </location>
</feature>
<organism evidence="3 4">
    <name type="scientific">Bombilactobacillus mellis</name>
    <dbReference type="NCBI Taxonomy" id="1218508"/>
    <lineage>
        <taxon>Bacteria</taxon>
        <taxon>Bacillati</taxon>
        <taxon>Bacillota</taxon>
        <taxon>Bacilli</taxon>
        <taxon>Lactobacillales</taxon>
        <taxon>Lactobacillaceae</taxon>
        <taxon>Bombilactobacillus</taxon>
    </lineage>
</organism>
<feature type="transmembrane region" description="Helical" evidence="1">
    <location>
        <begin position="104"/>
        <end position="121"/>
    </location>
</feature>
<dbReference type="InterPro" id="IPR016747">
    <property type="entry name" value="Phosphotransbutyrylase"/>
</dbReference>
<dbReference type="AlphaFoldDB" id="A0A0F4KU23"/>
<dbReference type="HOGENOM" id="CLU_096028_1_0_9"/>
<dbReference type="STRING" id="1218508.JG29_11260"/>
<sequence length="167" mass="19077">MKKSFQWLALLLIVLIIGGLFLSSSMSYQQQTLIPFLKHYLAGQPGYDTLSNIKFIYAGKEESIAAVGYFKLVEFFIRKLAHFSIFGLLGIVTFWFLKDEMHNRFLAPWVAWFTVTGWASFDEFHEMLTFGRTPLVEDVMLDSAGACCGIIITVLILLVYQKLSKKD</sequence>
<evidence type="ECO:0000313" key="4">
    <source>
        <dbReference type="Proteomes" id="UP000033695"/>
    </source>
</evidence>
<reference evidence="3 4" key="1">
    <citation type="submission" date="2014-12" db="EMBL/GenBank/DDBJ databases">
        <title>Comparative genomics of the lactic acid bacteria isolated from the honey bee gut.</title>
        <authorList>
            <person name="Ellegaard K.M."/>
            <person name="Tamarit D."/>
            <person name="Javelind E."/>
            <person name="Olofsson T."/>
            <person name="Andersson S.G."/>
            <person name="Vasquez A."/>
        </authorList>
    </citation>
    <scope>NUCLEOTIDE SEQUENCE [LARGE SCALE GENOMIC DNA]</scope>
    <source>
        <strain evidence="3 4">Hon2</strain>
    </source>
</reference>
<dbReference type="EMBL" id="JXBZ01000008">
    <property type="protein sequence ID" value="KJY48716.1"/>
    <property type="molecule type" value="Genomic_DNA"/>
</dbReference>
<comment type="caution">
    <text evidence="3">The sequence shown here is derived from an EMBL/GenBank/DDBJ whole genome shotgun (WGS) entry which is preliminary data.</text>
</comment>
<evidence type="ECO:0000259" key="2">
    <source>
        <dbReference type="Pfam" id="PF04892"/>
    </source>
</evidence>
<keyword evidence="1" id="KW-1133">Transmembrane helix</keyword>
<dbReference type="InterPro" id="IPR006976">
    <property type="entry name" value="VanZ-like"/>
</dbReference>
<dbReference type="NCBIfam" id="NF037970">
    <property type="entry name" value="vanZ_1"/>
    <property type="match status" value="1"/>
</dbReference>
<keyword evidence="4" id="KW-1185">Reference proteome</keyword>
<dbReference type="RefSeq" id="WP_045922980.1">
    <property type="nucleotide sequence ID" value="NZ_JBHTHW010000008.1"/>
</dbReference>
<gene>
    <name evidence="3" type="ORF">JG29_11260</name>
</gene>
<dbReference type="PATRIC" id="fig|1218508.4.peg.1112"/>
<dbReference type="Pfam" id="PF04892">
    <property type="entry name" value="VanZ"/>
    <property type="match status" value="1"/>
</dbReference>
<dbReference type="OrthoDB" id="291892at2"/>
<name>A0A0F4KU23_9LACO</name>
<evidence type="ECO:0000256" key="1">
    <source>
        <dbReference type="SAM" id="Phobius"/>
    </source>
</evidence>
<feature type="transmembrane region" description="Helical" evidence="1">
    <location>
        <begin position="80"/>
        <end position="97"/>
    </location>
</feature>
<accession>A0A0F4KU23</accession>
<feature type="domain" description="VanZ-like" evidence="2">
    <location>
        <begin position="10"/>
        <end position="156"/>
    </location>
</feature>
<proteinExistence type="predicted"/>
<protein>
    <submittedName>
        <fullName evidence="3">VanZ family protein</fullName>
    </submittedName>
</protein>
<dbReference type="Proteomes" id="UP000033695">
    <property type="component" value="Unassembled WGS sequence"/>
</dbReference>